<dbReference type="AlphaFoldDB" id="A0A450T445"/>
<name>A0A450T445_9GAMM</name>
<gene>
    <name evidence="3" type="ORF">BECKDK2373B_GA0170837_110013</name>
    <name evidence="2" type="ORF">BECKDK2373C_GA0170839_10798</name>
</gene>
<evidence type="ECO:0000313" key="3">
    <source>
        <dbReference type="EMBL" id="VFJ61357.1"/>
    </source>
</evidence>
<feature type="chain" id="PRO_5036113374" description="MetA-pathway of phenol degradation" evidence="1">
    <location>
        <begin position="26"/>
        <end position="262"/>
    </location>
</feature>
<reference evidence="3" key="1">
    <citation type="submission" date="2019-02" db="EMBL/GenBank/DDBJ databases">
        <authorList>
            <person name="Gruber-Vodicka R. H."/>
            <person name="Seah K. B. B."/>
        </authorList>
    </citation>
    <scope>NUCLEOTIDE SEQUENCE</scope>
    <source>
        <strain evidence="2">BECK_DK161</strain>
        <strain evidence="3">BECK_DK47</strain>
    </source>
</reference>
<keyword evidence="1" id="KW-0732">Signal</keyword>
<feature type="signal peptide" evidence="1">
    <location>
        <begin position="1"/>
        <end position="25"/>
    </location>
</feature>
<evidence type="ECO:0000256" key="1">
    <source>
        <dbReference type="SAM" id="SignalP"/>
    </source>
</evidence>
<dbReference type="EMBL" id="CAADEY010000079">
    <property type="protein sequence ID" value="VFJ60220.1"/>
    <property type="molecule type" value="Genomic_DNA"/>
</dbReference>
<evidence type="ECO:0008006" key="4">
    <source>
        <dbReference type="Google" id="ProtNLM"/>
    </source>
</evidence>
<accession>A0A450T445</accession>
<proteinExistence type="predicted"/>
<sequence>MSILKTTSLCIPCAIALLASAPVSADDISEQPITRRGLAHLIDSGLILPSGSRQVDFAYHSDLTQSPSWSSASTGFGTSLRMGLSDDTEIQAALSTGRQRTQSGVSTVSDARSRSVRLSMRHRLLAESSYPGWVASAHMAHHHVSGGTGGDWSGGIGVEAYKTSDPVLLRGKLALDRAPFNTGLSATGEVGMLFLVNNRLSLDFSTGCRDCLGLSRGGGIRTGKVAVNYRTGKNSHVGASWSSARWGNESSGGVGVHVSHGF</sequence>
<evidence type="ECO:0000313" key="2">
    <source>
        <dbReference type="EMBL" id="VFJ60220.1"/>
    </source>
</evidence>
<protein>
    <recommendedName>
        <fullName evidence="4">MetA-pathway of phenol degradation</fullName>
    </recommendedName>
</protein>
<organism evidence="3">
    <name type="scientific">Candidatus Kentrum sp. DK</name>
    <dbReference type="NCBI Taxonomy" id="2126562"/>
    <lineage>
        <taxon>Bacteria</taxon>
        <taxon>Pseudomonadati</taxon>
        <taxon>Pseudomonadota</taxon>
        <taxon>Gammaproteobacteria</taxon>
        <taxon>Candidatus Kentrum</taxon>
    </lineage>
</organism>
<dbReference type="EMBL" id="CAADEX010000100">
    <property type="protein sequence ID" value="VFJ61357.1"/>
    <property type="molecule type" value="Genomic_DNA"/>
</dbReference>